<evidence type="ECO:0000256" key="2">
    <source>
        <dbReference type="SAM" id="Phobius"/>
    </source>
</evidence>
<keyword evidence="2" id="KW-0812">Transmembrane</keyword>
<feature type="compositionally biased region" description="Low complexity" evidence="1">
    <location>
        <begin position="305"/>
        <end position="316"/>
    </location>
</feature>
<reference evidence="3 4" key="1">
    <citation type="submission" date="2019-04" db="EMBL/GenBank/DDBJ databases">
        <title>Comparative genomics and transcriptomics to analyze fruiting body development in filamentous ascomycetes.</title>
        <authorList>
            <consortium name="DOE Joint Genome Institute"/>
            <person name="Lutkenhaus R."/>
            <person name="Traeger S."/>
            <person name="Breuer J."/>
            <person name="Kuo A."/>
            <person name="Lipzen A."/>
            <person name="Pangilinan J."/>
            <person name="Dilworth D."/>
            <person name="Sandor L."/>
            <person name="Poggeler S."/>
            <person name="Barry K."/>
            <person name="Grigoriev I.V."/>
            <person name="Nowrousian M."/>
        </authorList>
    </citation>
    <scope>NUCLEOTIDE SEQUENCE [LARGE SCALE GENOMIC DNA]</scope>
    <source>
        <strain evidence="3 4">CBS 389.68</strain>
    </source>
</reference>
<name>A0A4S2N2R3_9PEZI</name>
<feature type="compositionally biased region" description="Basic and acidic residues" evidence="1">
    <location>
        <begin position="356"/>
        <end position="368"/>
    </location>
</feature>
<dbReference type="Proteomes" id="UP000298138">
    <property type="component" value="Unassembled WGS sequence"/>
</dbReference>
<dbReference type="GO" id="GO:0006998">
    <property type="term" value="P:nuclear envelope organization"/>
    <property type="evidence" value="ECO:0007669"/>
    <property type="project" value="TreeGrafter"/>
</dbReference>
<dbReference type="InParanoid" id="A0A4S2N2R3"/>
<evidence type="ECO:0000256" key="1">
    <source>
        <dbReference type="SAM" id="MobiDB-lite"/>
    </source>
</evidence>
<gene>
    <name evidence="3" type="ORF">EX30DRAFT_362810</name>
</gene>
<keyword evidence="2" id="KW-0472">Membrane</keyword>
<dbReference type="STRING" id="341454.A0A4S2N2R3"/>
<dbReference type="GO" id="GO:0004721">
    <property type="term" value="F:phosphoprotein phosphatase activity"/>
    <property type="evidence" value="ECO:0007669"/>
    <property type="project" value="TreeGrafter"/>
</dbReference>
<feature type="transmembrane region" description="Helical" evidence="2">
    <location>
        <begin position="115"/>
        <end position="133"/>
    </location>
</feature>
<accession>A0A4S2N2R3</accession>
<dbReference type="InterPro" id="IPR005605">
    <property type="entry name" value="Spo7"/>
</dbReference>
<evidence type="ECO:0000313" key="3">
    <source>
        <dbReference type="EMBL" id="TGZ83316.1"/>
    </source>
</evidence>
<feature type="region of interest" description="Disordered" evidence="1">
    <location>
        <begin position="289"/>
        <end position="401"/>
    </location>
</feature>
<feature type="region of interest" description="Disordered" evidence="1">
    <location>
        <begin position="194"/>
        <end position="235"/>
    </location>
</feature>
<dbReference type="OrthoDB" id="5599171at2759"/>
<proteinExistence type="predicted"/>
<dbReference type="GO" id="GO:0071595">
    <property type="term" value="C:Nem1-Spo7 phosphatase complex"/>
    <property type="evidence" value="ECO:0007669"/>
    <property type="project" value="TreeGrafter"/>
</dbReference>
<feature type="compositionally biased region" description="Pro residues" evidence="1">
    <location>
        <begin position="22"/>
        <end position="43"/>
    </location>
</feature>
<feature type="compositionally biased region" description="Basic residues" evidence="1">
    <location>
        <begin position="383"/>
        <end position="393"/>
    </location>
</feature>
<feature type="transmembrane region" description="Helical" evidence="2">
    <location>
        <begin position="80"/>
        <end position="99"/>
    </location>
</feature>
<dbReference type="FunCoup" id="A0A4S2N2R3">
    <property type="interactions" value="25"/>
</dbReference>
<dbReference type="PANTHER" id="PTHR28249:SF1">
    <property type="entry name" value="SPORULATION-SPECIFIC PROTEIN SPO7"/>
    <property type="match status" value="1"/>
</dbReference>
<evidence type="ECO:0000313" key="4">
    <source>
        <dbReference type="Proteomes" id="UP000298138"/>
    </source>
</evidence>
<feature type="compositionally biased region" description="Polar residues" evidence="1">
    <location>
        <begin position="194"/>
        <end position="221"/>
    </location>
</feature>
<sequence length="401" mass="45745">MSPVSSAVGAHLIDHQIKGSPLPTPFTPITPTSSPKPPLPPSNPLDSAPSSPSQIYLNLLILEADLRRQYVYHLARRRKFTFFIILLFLWVGFFGYRFFVLGGSPYYYVSHLEKVGLGGGIVTGVLYYATGLYHKTIVEPRRFVSMANRGLRSINVKLVKISLPTREWISWWYQWYTFRPPRIWIPPPKRRLSATTKRPVQGLTPGSTRESSSIPRSQPTSKPVHAEEEEDESDEWLPGGFHIKLVILPKGFSPDFREGWELYRAEYWERENDARLQRIEELRTQRRMGHDVVYSPDHHRRRSRTSSISSQQGRSTTPEEHGGPHRRRGSTASLKRRSLVGSPGDVSDSSTTSIGERLRRSDSVRTDRTSSSTGSAMEPSRSRSGRPRTRVQKPKIIQQDM</sequence>
<dbReference type="PANTHER" id="PTHR28249">
    <property type="entry name" value="SPORULATION-SPECIFIC PROTEIN SPO7"/>
    <property type="match status" value="1"/>
</dbReference>
<dbReference type="Pfam" id="PF03907">
    <property type="entry name" value="Spo7"/>
    <property type="match status" value="1"/>
</dbReference>
<protein>
    <submittedName>
        <fullName evidence="3">Spo7-domain-containing protein</fullName>
    </submittedName>
</protein>
<dbReference type="GO" id="GO:0019888">
    <property type="term" value="F:protein phosphatase regulator activity"/>
    <property type="evidence" value="ECO:0007669"/>
    <property type="project" value="InterPro"/>
</dbReference>
<feature type="compositionally biased region" description="Basic residues" evidence="1">
    <location>
        <begin position="324"/>
        <end position="338"/>
    </location>
</feature>
<dbReference type="AlphaFoldDB" id="A0A4S2N2R3"/>
<feature type="region of interest" description="Disordered" evidence="1">
    <location>
        <begin position="17"/>
        <end position="50"/>
    </location>
</feature>
<dbReference type="EMBL" id="ML220114">
    <property type="protein sequence ID" value="TGZ83316.1"/>
    <property type="molecule type" value="Genomic_DNA"/>
</dbReference>
<keyword evidence="2" id="KW-1133">Transmembrane helix</keyword>
<organism evidence="3 4">
    <name type="scientific">Ascodesmis nigricans</name>
    <dbReference type="NCBI Taxonomy" id="341454"/>
    <lineage>
        <taxon>Eukaryota</taxon>
        <taxon>Fungi</taxon>
        <taxon>Dikarya</taxon>
        <taxon>Ascomycota</taxon>
        <taxon>Pezizomycotina</taxon>
        <taxon>Pezizomycetes</taxon>
        <taxon>Pezizales</taxon>
        <taxon>Ascodesmidaceae</taxon>
        <taxon>Ascodesmis</taxon>
    </lineage>
</organism>
<keyword evidence="4" id="KW-1185">Reference proteome</keyword>